<feature type="binding site" evidence="9">
    <location>
        <position position="156"/>
    </location>
    <ligand>
        <name>2-[(2R,5Z)-2-carboxy-4-methylthiazol-5(2H)-ylidene]ethyl phosphate</name>
        <dbReference type="ChEBI" id="CHEBI:62899"/>
    </ligand>
</feature>
<evidence type="ECO:0000256" key="6">
    <source>
        <dbReference type="ARBA" id="ARBA00047334"/>
    </source>
</evidence>
<evidence type="ECO:0000259" key="10">
    <source>
        <dbReference type="Pfam" id="PF02581"/>
    </source>
</evidence>
<evidence type="ECO:0000313" key="11">
    <source>
        <dbReference type="EMBL" id="SHK44680.1"/>
    </source>
</evidence>
<evidence type="ECO:0000256" key="7">
    <source>
        <dbReference type="ARBA" id="ARBA00047851"/>
    </source>
</evidence>
<comment type="catalytic activity">
    <reaction evidence="6 9">
        <text>4-methyl-5-(2-phosphooxyethyl)-thiazole + 4-amino-2-methyl-5-(diphosphooxymethyl)pyrimidine + H(+) = thiamine phosphate + diphosphate</text>
        <dbReference type="Rhea" id="RHEA:22328"/>
        <dbReference type="ChEBI" id="CHEBI:15378"/>
        <dbReference type="ChEBI" id="CHEBI:33019"/>
        <dbReference type="ChEBI" id="CHEBI:37575"/>
        <dbReference type="ChEBI" id="CHEBI:57841"/>
        <dbReference type="ChEBI" id="CHEBI:58296"/>
        <dbReference type="EC" id="2.5.1.3"/>
    </reaction>
</comment>
<dbReference type="UniPathway" id="UPA00060">
    <property type="reaction ID" value="UER00141"/>
</dbReference>
<gene>
    <name evidence="9" type="primary">thiE</name>
    <name evidence="11" type="ORF">SAMN02745912_03330</name>
</gene>
<organism evidence="11 12">
    <name type="scientific">Paramaledivibacter caminithermalis (strain DSM 15212 / CIP 107654 / DViRD3)</name>
    <name type="common">Clostridium caminithermale</name>
    <dbReference type="NCBI Taxonomy" id="1121301"/>
    <lineage>
        <taxon>Bacteria</taxon>
        <taxon>Bacillati</taxon>
        <taxon>Bacillota</taxon>
        <taxon>Clostridia</taxon>
        <taxon>Peptostreptococcales</taxon>
        <taxon>Caminicellaceae</taxon>
        <taxon>Paramaledivibacter</taxon>
    </lineage>
</organism>
<feature type="binding site" evidence="9">
    <location>
        <position position="100"/>
    </location>
    <ligand>
        <name>4-amino-2-methyl-5-(diphosphooxymethyl)pyrimidine</name>
        <dbReference type="ChEBI" id="CHEBI:57841"/>
    </ligand>
</feature>
<evidence type="ECO:0000256" key="2">
    <source>
        <dbReference type="ARBA" id="ARBA00022679"/>
    </source>
</evidence>
<dbReference type="AlphaFoldDB" id="A0A1M6SJ61"/>
<name>A0A1M6SJ61_PARC5</name>
<keyword evidence="3 9" id="KW-0479">Metal-binding</keyword>
<dbReference type="EMBL" id="FRAG01000062">
    <property type="protein sequence ID" value="SHK44680.1"/>
    <property type="molecule type" value="Genomic_DNA"/>
</dbReference>
<keyword evidence="5 9" id="KW-0784">Thiamine biosynthesis</keyword>
<comment type="cofactor">
    <cofactor evidence="9">
        <name>Mg(2+)</name>
        <dbReference type="ChEBI" id="CHEBI:18420"/>
    </cofactor>
    <text evidence="9">Binds 1 Mg(2+) ion per subunit.</text>
</comment>
<dbReference type="InterPro" id="IPR036206">
    <property type="entry name" value="ThiamineP_synth_sf"/>
</dbReference>
<keyword evidence="2 9" id="KW-0808">Transferase</keyword>
<dbReference type="GO" id="GO:0009228">
    <property type="term" value="P:thiamine biosynthetic process"/>
    <property type="evidence" value="ECO:0007669"/>
    <property type="project" value="UniProtKB-KW"/>
</dbReference>
<protein>
    <recommendedName>
        <fullName evidence="9">Thiamine-phosphate synthase</fullName>
        <shortName evidence="9">TP synthase</shortName>
        <shortName evidence="9">TPS</shortName>
        <ecNumber evidence="9">2.5.1.3</ecNumber>
    </recommendedName>
    <alternativeName>
        <fullName evidence="9">Thiamine-phosphate pyrophosphorylase</fullName>
        <shortName evidence="9">TMP pyrophosphorylase</shortName>
        <shortName evidence="9">TMP-PPase</shortName>
    </alternativeName>
</protein>
<comment type="catalytic activity">
    <reaction evidence="8 9">
        <text>2-[(2R,5Z)-2-carboxy-4-methylthiazol-5(2H)-ylidene]ethyl phosphate + 4-amino-2-methyl-5-(diphosphooxymethyl)pyrimidine + 2 H(+) = thiamine phosphate + CO2 + diphosphate</text>
        <dbReference type="Rhea" id="RHEA:47844"/>
        <dbReference type="ChEBI" id="CHEBI:15378"/>
        <dbReference type="ChEBI" id="CHEBI:16526"/>
        <dbReference type="ChEBI" id="CHEBI:33019"/>
        <dbReference type="ChEBI" id="CHEBI:37575"/>
        <dbReference type="ChEBI" id="CHEBI:57841"/>
        <dbReference type="ChEBI" id="CHEBI:62899"/>
        <dbReference type="EC" id="2.5.1.3"/>
    </reaction>
</comment>
<dbReference type="EC" id="2.5.1.3" evidence="9"/>
<evidence type="ECO:0000256" key="3">
    <source>
        <dbReference type="ARBA" id="ARBA00022723"/>
    </source>
</evidence>
<dbReference type="OrthoDB" id="9815348at2"/>
<dbReference type="PANTHER" id="PTHR20857:SF23">
    <property type="entry name" value="THIAMINE BIOSYNTHETIC BIFUNCTIONAL ENZYME"/>
    <property type="match status" value="1"/>
</dbReference>
<reference evidence="11 12" key="1">
    <citation type="submission" date="2016-11" db="EMBL/GenBank/DDBJ databases">
        <authorList>
            <person name="Jaros S."/>
            <person name="Januszkiewicz K."/>
            <person name="Wedrychowicz H."/>
        </authorList>
    </citation>
    <scope>NUCLEOTIDE SEQUENCE [LARGE SCALE GENOMIC DNA]</scope>
    <source>
        <strain evidence="11 12">DSM 15212</strain>
    </source>
</reference>
<dbReference type="Pfam" id="PF02581">
    <property type="entry name" value="TMP-TENI"/>
    <property type="match status" value="1"/>
</dbReference>
<dbReference type="Gene3D" id="3.20.20.70">
    <property type="entry name" value="Aldolase class I"/>
    <property type="match status" value="1"/>
</dbReference>
<dbReference type="InterPro" id="IPR013785">
    <property type="entry name" value="Aldolase_TIM"/>
</dbReference>
<comment type="pathway">
    <text evidence="1 9">Cofactor biosynthesis; thiamine diphosphate biosynthesis; thiamine phosphate from 4-amino-2-methyl-5-diphosphomethylpyrimidine and 4-methyl-5-(2-phosphoethyl)-thiazole: step 1/1.</text>
</comment>
<evidence type="ECO:0000256" key="1">
    <source>
        <dbReference type="ARBA" id="ARBA00005165"/>
    </source>
</evidence>
<feature type="domain" description="Thiamine phosphate synthase/TenI" evidence="10">
    <location>
        <begin position="2"/>
        <end position="179"/>
    </location>
</feature>
<dbReference type="GO" id="GO:0000287">
    <property type="term" value="F:magnesium ion binding"/>
    <property type="evidence" value="ECO:0007669"/>
    <property type="project" value="UniProtKB-UniRule"/>
</dbReference>
<evidence type="ECO:0000256" key="5">
    <source>
        <dbReference type="ARBA" id="ARBA00022977"/>
    </source>
</evidence>
<dbReference type="RefSeq" id="WP_073152656.1">
    <property type="nucleotide sequence ID" value="NZ_FRAG01000062.1"/>
</dbReference>
<dbReference type="PANTHER" id="PTHR20857">
    <property type="entry name" value="THIAMINE-PHOSPHATE PYROPHOSPHORYLASE"/>
    <property type="match status" value="1"/>
</dbReference>
<feature type="binding site" evidence="9">
    <location>
        <position position="129"/>
    </location>
    <ligand>
        <name>4-amino-2-methyl-5-(diphosphooxymethyl)pyrimidine</name>
        <dbReference type="ChEBI" id="CHEBI:57841"/>
    </ligand>
</feature>
<accession>A0A1M6SJ61</accession>
<dbReference type="GO" id="GO:0009229">
    <property type="term" value="P:thiamine diphosphate biosynthetic process"/>
    <property type="evidence" value="ECO:0007669"/>
    <property type="project" value="UniProtKB-UniRule"/>
</dbReference>
<comment type="similarity">
    <text evidence="9">Belongs to the thiamine-phosphate synthase family.</text>
</comment>
<comment type="catalytic activity">
    <reaction evidence="7 9">
        <text>2-(2-carboxy-4-methylthiazol-5-yl)ethyl phosphate + 4-amino-2-methyl-5-(diphosphooxymethyl)pyrimidine + 2 H(+) = thiamine phosphate + CO2 + diphosphate</text>
        <dbReference type="Rhea" id="RHEA:47848"/>
        <dbReference type="ChEBI" id="CHEBI:15378"/>
        <dbReference type="ChEBI" id="CHEBI:16526"/>
        <dbReference type="ChEBI" id="CHEBI:33019"/>
        <dbReference type="ChEBI" id="CHEBI:37575"/>
        <dbReference type="ChEBI" id="CHEBI:57841"/>
        <dbReference type="ChEBI" id="CHEBI:62890"/>
        <dbReference type="EC" id="2.5.1.3"/>
    </reaction>
</comment>
<dbReference type="HAMAP" id="MF_00097">
    <property type="entry name" value="TMP_synthase"/>
    <property type="match status" value="1"/>
</dbReference>
<dbReference type="SUPFAM" id="SSF51391">
    <property type="entry name" value="Thiamin phosphate synthase"/>
    <property type="match status" value="1"/>
</dbReference>
<feature type="binding site" evidence="9">
    <location>
        <position position="84"/>
    </location>
    <ligand>
        <name>Mg(2+)</name>
        <dbReference type="ChEBI" id="CHEBI:18420"/>
    </ligand>
</feature>
<keyword evidence="4 9" id="KW-0460">Magnesium</keyword>
<dbReference type="InterPro" id="IPR022998">
    <property type="entry name" value="ThiamineP_synth_TenI"/>
</dbReference>
<evidence type="ECO:0000256" key="8">
    <source>
        <dbReference type="ARBA" id="ARBA00047883"/>
    </source>
</evidence>
<sequence>MLYLITNRKLVKSGNFYNVILESLRGGTDAIILREKDLSYEDLLPIAFKLRNITNSFGAQLIINGNLRIAQIANANFFHIGIKDYLKQKLNLNGILFGLSVHSVEEAVKAERYGAKYILASHIFKTDCKKGLKPKGIKLIKDIKSKVNIPVIALGGINESNIRGATEAGADGIAVMSYIMASTKPYLAAKKLKSQLRKY</sequence>
<evidence type="ECO:0000256" key="9">
    <source>
        <dbReference type="HAMAP-Rule" id="MF_00097"/>
    </source>
</evidence>
<dbReference type="GO" id="GO:0004789">
    <property type="term" value="F:thiamine-phosphate diphosphorylase activity"/>
    <property type="evidence" value="ECO:0007669"/>
    <property type="project" value="UniProtKB-UniRule"/>
</dbReference>
<comment type="function">
    <text evidence="9">Condenses 4-methyl-5-(beta-hydroxyethyl)thiazole monophosphate (THZ-P) and 2-methyl-4-amino-5-hydroxymethyl pyrimidine pyrophosphate (HMP-PP) to form thiamine monophosphate (TMP).</text>
</comment>
<comment type="caution">
    <text evidence="9">Lacks conserved residue(s) required for the propagation of feature annotation.</text>
</comment>
<feature type="binding site" evidence="9">
    <location>
        <position position="64"/>
    </location>
    <ligand>
        <name>4-amino-2-methyl-5-(diphosphooxymethyl)pyrimidine</name>
        <dbReference type="ChEBI" id="CHEBI:57841"/>
    </ligand>
</feature>
<dbReference type="Proteomes" id="UP000184465">
    <property type="component" value="Unassembled WGS sequence"/>
</dbReference>
<dbReference type="CDD" id="cd00564">
    <property type="entry name" value="TMP_TenI"/>
    <property type="match status" value="1"/>
</dbReference>
<evidence type="ECO:0000256" key="4">
    <source>
        <dbReference type="ARBA" id="ARBA00022842"/>
    </source>
</evidence>
<dbReference type="GO" id="GO:0005737">
    <property type="term" value="C:cytoplasm"/>
    <property type="evidence" value="ECO:0007669"/>
    <property type="project" value="TreeGrafter"/>
</dbReference>
<proteinExistence type="inferred from homology"/>
<keyword evidence="12" id="KW-1185">Reference proteome</keyword>
<dbReference type="InterPro" id="IPR034291">
    <property type="entry name" value="TMP_synthase"/>
</dbReference>
<dbReference type="STRING" id="1121301.SAMN02745912_03330"/>
<evidence type="ECO:0000313" key="12">
    <source>
        <dbReference type="Proteomes" id="UP000184465"/>
    </source>
</evidence>